<dbReference type="GO" id="GO:0006433">
    <property type="term" value="P:prolyl-tRNA aminoacylation"/>
    <property type="evidence" value="ECO:0007669"/>
    <property type="project" value="InterPro"/>
</dbReference>
<evidence type="ECO:0000259" key="10">
    <source>
        <dbReference type="PROSITE" id="PS50862"/>
    </source>
</evidence>
<dbReference type="SUPFAM" id="SSF55681">
    <property type="entry name" value="Class II aaRS and biotin synthetases"/>
    <property type="match status" value="1"/>
</dbReference>
<keyword evidence="5" id="KW-0067">ATP-binding</keyword>
<dbReference type="InterPro" id="IPR002314">
    <property type="entry name" value="aa-tRNA-synt_IIb"/>
</dbReference>
<evidence type="ECO:0000256" key="3">
    <source>
        <dbReference type="ARBA" id="ARBA00022598"/>
    </source>
</evidence>
<feature type="domain" description="Aminoacyl-transfer RNA synthetases class-II family profile" evidence="10">
    <location>
        <begin position="38"/>
        <end position="316"/>
    </location>
</feature>
<dbReference type="AlphaFoldDB" id="A0A1G1XY50"/>
<evidence type="ECO:0000256" key="7">
    <source>
        <dbReference type="ARBA" id="ARBA00023146"/>
    </source>
</evidence>
<dbReference type="Gene3D" id="3.40.50.800">
    <property type="entry name" value="Anticodon-binding domain"/>
    <property type="match status" value="1"/>
</dbReference>
<dbReference type="InterPro" id="IPR002316">
    <property type="entry name" value="Pro-tRNA-ligase_IIa"/>
</dbReference>
<dbReference type="PRINTS" id="PR01046">
    <property type="entry name" value="TRNASYNTHPRO"/>
</dbReference>
<evidence type="ECO:0000256" key="6">
    <source>
        <dbReference type="ARBA" id="ARBA00022917"/>
    </source>
</evidence>
<dbReference type="EMBL" id="MHIC01000031">
    <property type="protein sequence ID" value="OGY44237.1"/>
    <property type="molecule type" value="Genomic_DNA"/>
</dbReference>
<comment type="catalytic activity">
    <reaction evidence="9">
        <text>tRNA(Pro) + L-proline + ATP = L-prolyl-tRNA(Pro) + AMP + diphosphate</text>
        <dbReference type="Rhea" id="RHEA:14305"/>
        <dbReference type="Rhea" id="RHEA-COMP:9700"/>
        <dbReference type="Rhea" id="RHEA-COMP:9702"/>
        <dbReference type="ChEBI" id="CHEBI:30616"/>
        <dbReference type="ChEBI" id="CHEBI:33019"/>
        <dbReference type="ChEBI" id="CHEBI:60039"/>
        <dbReference type="ChEBI" id="CHEBI:78442"/>
        <dbReference type="ChEBI" id="CHEBI:78532"/>
        <dbReference type="ChEBI" id="CHEBI:456215"/>
        <dbReference type="EC" id="6.1.1.15"/>
    </reaction>
</comment>
<sequence length="413" mass="47351">MLQSKLFGHTQKQPPKDEVSINAKLLSQAGFIDKLTAGVYTYLPLGLRVLNKIKNIVREEMNAIEGQEILMPALHPKEIWQKTTRWTDPGAEVMFQFKGRSDKEYGLGWTHEEVVTPLVKKFISSYKDLPLYLYQIQDKFRNEPRAKSGLLRGIEFSMKDLYSFHRDEKDLEDYYQRALEAYQKVFKRCGLDSIVTEASGGSFSKYSHEFQVLTKNGEDTIFYCGKCFYAQNKEIAEYKEEDKCPKCGGEFRAGKSIEVGNIFQLKTKYSEPFKLEYVDENSQIKPVIMGCYGIGPSRVMGSVVEVYHDDRGIIWPENVAPFQVHLLQIGESSAVVKNTQKVYDKLLKEGFEVLFDDRKVSAGEKFADADLLGIPYRIVVSEKTKDKIEIKKRSQAKGSLDVLDNFIKQIKNK</sequence>
<keyword evidence="3" id="KW-0436">Ligase</keyword>
<protein>
    <recommendedName>
        <fullName evidence="2">Proline--tRNA ligase</fullName>
        <ecNumber evidence="1">6.1.1.15</ecNumber>
    </recommendedName>
    <alternativeName>
        <fullName evidence="8">Prolyl-tRNA synthetase</fullName>
    </alternativeName>
</protein>
<keyword evidence="7" id="KW-0030">Aminoacyl-tRNA synthetase</keyword>
<comment type="caution">
    <text evidence="11">The sequence shown here is derived from an EMBL/GenBank/DDBJ whole genome shotgun (WGS) entry which is preliminary data.</text>
</comment>
<dbReference type="Gene3D" id="3.30.930.10">
    <property type="entry name" value="Bira Bifunctional Protein, Domain 2"/>
    <property type="match status" value="1"/>
</dbReference>
<gene>
    <name evidence="11" type="ORF">A2731_03395</name>
</gene>
<keyword evidence="6" id="KW-0648">Protein biosynthesis</keyword>
<dbReference type="InterPro" id="IPR004154">
    <property type="entry name" value="Anticodon-bd"/>
</dbReference>
<dbReference type="CDD" id="cd00779">
    <property type="entry name" value="ProRS_core_prok"/>
    <property type="match status" value="1"/>
</dbReference>
<keyword evidence="4" id="KW-0547">Nucleotide-binding</keyword>
<evidence type="ECO:0000313" key="11">
    <source>
        <dbReference type="EMBL" id="OGY44237.1"/>
    </source>
</evidence>
<dbReference type="InterPro" id="IPR050062">
    <property type="entry name" value="Pro-tRNA_synthetase"/>
</dbReference>
<dbReference type="STRING" id="1797533.A2731_03395"/>
<dbReference type="PANTHER" id="PTHR42753:SF2">
    <property type="entry name" value="PROLINE--TRNA LIGASE"/>
    <property type="match status" value="1"/>
</dbReference>
<dbReference type="PROSITE" id="PS50862">
    <property type="entry name" value="AA_TRNA_LIGASE_II"/>
    <property type="match status" value="1"/>
</dbReference>
<organism evidence="11 12">
    <name type="scientific">Candidatus Buchananbacteria bacterium RIFCSPHIGHO2_01_FULL_39_8</name>
    <dbReference type="NCBI Taxonomy" id="1797533"/>
    <lineage>
        <taxon>Bacteria</taxon>
        <taxon>Candidatus Buchananiibacteriota</taxon>
    </lineage>
</organism>
<name>A0A1G1XY50_9BACT</name>
<evidence type="ECO:0000256" key="5">
    <source>
        <dbReference type="ARBA" id="ARBA00022840"/>
    </source>
</evidence>
<evidence type="ECO:0000256" key="8">
    <source>
        <dbReference type="ARBA" id="ARBA00029731"/>
    </source>
</evidence>
<evidence type="ECO:0000256" key="4">
    <source>
        <dbReference type="ARBA" id="ARBA00022741"/>
    </source>
</evidence>
<dbReference type="GO" id="GO:0005524">
    <property type="term" value="F:ATP binding"/>
    <property type="evidence" value="ECO:0007669"/>
    <property type="project" value="UniProtKB-KW"/>
</dbReference>
<dbReference type="Pfam" id="PF00587">
    <property type="entry name" value="tRNA-synt_2b"/>
    <property type="match status" value="1"/>
</dbReference>
<evidence type="ECO:0000313" key="12">
    <source>
        <dbReference type="Proteomes" id="UP000176241"/>
    </source>
</evidence>
<dbReference type="EC" id="6.1.1.15" evidence="1"/>
<dbReference type="InterPro" id="IPR045864">
    <property type="entry name" value="aa-tRNA-synth_II/BPL/LPL"/>
</dbReference>
<dbReference type="InterPro" id="IPR033730">
    <property type="entry name" value="ProRS_core_prok"/>
</dbReference>
<dbReference type="CDD" id="cd00861">
    <property type="entry name" value="ProRS_anticodon_short"/>
    <property type="match status" value="1"/>
</dbReference>
<proteinExistence type="predicted"/>
<reference evidence="11 12" key="1">
    <citation type="journal article" date="2016" name="Nat. Commun.">
        <title>Thousands of microbial genomes shed light on interconnected biogeochemical processes in an aquifer system.</title>
        <authorList>
            <person name="Anantharaman K."/>
            <person name="Brown C.T."/>
            <person name="Hug L.A."/>
            <person name="Sharon I."/>
            <person name="Castelle C.J."/>
            <person name="Probst A.J."/>
            <person name="Thomas B.C."/>
            <person name="Singh A."/>
            <person name="Wilkins M.J."/>
            <person name="Karaoz U."/>
            <person name="Brodie E.L."/>
            <person name="Williams K.H."/>
            <person name="Hubbard S.S."/>
            <person name="Banfield J.F."/>
        </authorList>
    </citation>
    <scope>NUCLEOTIDE SEQUENCE [LARGE SCALE GENOMIC DNA]</scope>
</reference>
<dbReference type="InterPro" id="IPR006195">
    <property type="entry name" value="aa-tRNA-synth_II"/>
</dbReference>
<dbReference type="InterPro" id="IPR036621">
    <property type="entry name" value="Anticodon-bd_dom_sf"/>
</dbReference>
<accession>A0A1G1XY50</accession>
<dbReference type="GO" id="GO:0004827">
    <property type="term" value="F:proline-tRNA ligase activity"/>
    <property type="evidence" value="ECO:0007669"/>
    <property type="project" value="UniProtKB-EC"/>
</dbReference>
<dbReference type="PANTHER" id="PTHR42753">
    <property type="entry name" value="MITOCHONDRIAL RIBOSOME PROTEIN L39/PROLYL-TRNA LIGASE FAMILY MEMBER"/>
    <property type="match status" value="1"/>
</dbReference>
<dbReference type="InterPro" id="IPR044140">
    <property type="entry name" value="ProRS_anticodon_short"/>
</dbReference>
<dbReference type="SUPFAM" id="SSF52954">
    <property type="entry name" value="Class II aaRS ABD-related"/>
    <property type="match status" value="1"/>
</dbReference>
<evidence type="ECO:0000256" key="2">
    <source>
        <dbReference type="ARBA" id="ARBA00019110"/>
    </source>
</evidence>
<evidence type="ECO:0000256" key="9">
    <source>
        <dbReference type="ARBA" id="ARBA00047671"/>
    </source>
</evidence>
<dbReference type="GO" id="GO:0005829">
    <property type="term" value="C:cytosol"/>
    <property type="evidence" value="ECO:0007669"/>
    <property type="project" value="TreeGrafter"/>
</dbReference>
<dbReference type="Pfam" id="PF03129">
    <property type="entry name" value="HGTP_anticodon"/>
    <property type="match status" value="1"/>
</dbReference>
<dbReference type="Proteomes" id="UP000176241">
    <property type="component" value="Unassembled WGS sequence"/>
</dbReference>
<evidence type="ECO:0000256" key="1">
    <source>
        <dbReference type="ARBA" id="ARBA00012831"/>
    </source>
</evidence>